<dbReference type="Pfam" id="PF01176">
    <property type="entry name" value="eIF-1a"/>
    <property type="match status" value="1"/>
</dbReference>
<dbReference type="AlphaFoldDB" id="A0A6C0LAX9"/>
<sequence>MYQTTIRNKKKSTNVAKTYVIDSEFEEYALSKKLLGNCRVSLITNSGDEVIGIIRGNMRKFNKRVLIEVGDIVIVSKRDFQTNKVDIVHKFNLEQTQQLINNKELSDVLINQYYKNSNKSDKSDNNDDTHIIFDNKEDNKINSISDNNTYQVHISDSDDTDDDIDEI</sequence>
<dbReference type="PANTHER" id="PTHR21668">
    <property type="entry name" value="EIF-1A"/>
    <property type="match status" value="1"/>
</dbReference>
<dbReference type="GO" id="GO:0003743">
    <property type="term" value="F:translation initiation factor activity"/>
    <property type="evidence" value="ECO:0007669"/>
    <property type="project" value="InterPro"/>
</dbReference>
<dbReference type="InterPro" id="IPR012340">
    <property type="entry name" value="NA-bd_OB-fold"/>
</dbReference>
<dbReference type="SUPFAM" id="SSF50249">
    <property type="entry name" value="Nucleic acid-binding proteins"/>
    <property type="match status" value="1"/>
</dbReference>
<proteinExistence type="predicted"/>
<dbReference type="Gene3D" id="2.40.50.140">
    <property type="entry name" value="Nucleic acid-binding proteins"/>
    <property type="match status" value="1"/>
</dbReference>
<feature type="domain" description="S1-like" evidence="1">
    <location>
        <begin position="16"/>
        <end position="92"/>
    </location>
</feature>
<dbReference type="GO" id="GO:0003723">
    <property type="term" value="F:RNA binding"/>
    <property type="evidence" value="ECO:0007669"/>
    <property type="project" value="InterPro"/>
</dbReference>
<dbReference type="SMART" id="SM00652">
    <property type="entry name" value="eIF1a"/>
    <property type="match status" value="1"/>
</dbReference>
<dbReference type="InterPro" id="IPR001253">
    <property type="entry name" value="TIF_eIF-1A"/>
</dbReference>
<name>A0A6C0LAX9_9ZZZZ</name>
<dbReference type="EMBL" id="MN740461">
    <property type="protein sequence ID" value="QHU27733.1"/>
    <property type="molecule type" value="Genomic_DNA"/>
</dbReference>
<evidence type="ECO:0000259" key="1">
    <source>
        <dbReference type="PROSITE" id="PS50832"/>
    </source>
</evidence>
<reference evidence="2" key="1">
    <citation type="journal article" date="2020" name="Nature">
        <title>Giant virus diversity and host interactions through global metagenomics.</title>
        <authorList>
            <person name="Schulz F."/>
            <person name="Roux S."/>
            <person name="Paez-Espino D."/>
            <person name="Jungbluth S."/>
            <person name="Walsh D.A."/>
            <person name="Denef V.J."/>
            <person name="McMahon K.D."/>
            <person name="Konstantinidis K.T."/>
            <person name="Eloe-Fadrosh E.A."/>
            <person name="Kyrpides N.C."/>
            <person name="Woyke T."/>
        </authorList>
    </citation>
    <scope>NUCLEOTIDE SEQUENCE</scope>
    <source>
        <strain evidence="2">GVMAG-M-3300027769-26</strain>
    </source>
</reference>
<dbReference type="InterPro" id="IPR006196">
    <property type="entry name" value="RNA-binding_domain_S1_IF1"/>
</dbReference>
<dbReference type="PROSITE" id="PS50832">
    <property type="entry name" value="S1_IF1_TYPE"/>
    <property type="match status" value="1"/>
</dbReference>
<protein>
    <recommendedName>
        <fullName evidence="1">S1-like domain-containing protein</fullName>
    </recommendedName>
</protein>
<accession>A0A6C0LAX9</accession>
<organism evidence="2">
    <name type="scientific">viral metagenome</name>
    <dbReference type="NCBI Taxonomy" id="1070528"/>
    <lineage>
        <taxon>unclassified sequences</taxon>
        <taxon>metagenomes</taxon>
        <taxon>organismal metagenomes</taxon>
    </lineage>
</organism>
<evidence type="ECO:0000313" key="2">
    <source>
        <dbReference type="EMBL" id="QHU27733.1"/>
    </source>
</evidence>